<comment type="caution">
    <text evidence="2">The sequence shown here is derived from an EMBL/GenBank/DDBJ whole genome shotgun (WGS) entry which is preliminary data.</text>
</comment>
<keyword evidence="1" id="KW-1133">Transmembrane helix</keyword>
<name>A0ABT5C5P1_9BACT</name>
<reference evidence="2 3" key="1">
    <citation type="submission" date="2023-01" db="EMBL/GenBank/DDBJ databases">
        <title>Minimal conservation of predation-associated metabolite biosynthetic gene clusters underscores biosynthetic potential of Myxococcota including descriptions for ten novel species: Archangium lansinium sp. nov., Myxococcus landrumus sp. nov., Nannocystis bai.</title>
        <authorList>
            <person name="Ahearne A."/>
            <person name="Stevens C."/>
            <person name="Dowd S."/>
        </authorList>
    </citation>
    <scope>NUCLEOTIDE SEQUENCE [LARGE SCALE GENOMIC DNA]</scope>
    <source>
        <strain evidence="2 3">WIWO2</strain>
    </source>
</reference>
<evidence type="ECO:0000313" key="3">
    <source>
        <dbReference type="Proteomes" id="UP001217485"/>
    </source>
</evidence>
<dbReference type="Proteomes" id="UP001217485">
    <property type="component" value="Unassembled WGS sequence"/>
</dbReference>
<sequence>MSVSMDVASATTSATGPCCARCQGPLEPGDLRCAVCGLAAPQGRAPASQAVQVLRCTECGAAVSYSAEAQAPKCRFCGAVTRIEQPVDPIDQADWLLPFGVPPDQADQALRQWMSTLGFFRPSDLSRAATVEGLRPIWWAGWLVSADAVVSWTADSNAGAHRSSWAPHAGQTQLPFRNLLLSASRGLSLDEARELAPYFRLDLAVPAAHRTQQQLGPPDAVLEQFDAQRSAARKIVSERIAASAEDALKRGVIPGSAFRNVHVAVLLHALETRRLALPSYVLAYRYKGRSYRAVVHGQDASHVTGTAPIAWGKVALVVAGALALVVLVIGALVLARAA</sequence>
<keyword evidence="1" id="KW-0472">Membrane</keyword>
<protein>
    <submittedName>
        <fullName evidence="2">Zinc ribbon domain-containing protein</fullName>
    </submittedName>
</protein>
<proteinExistence type="predicted"/>
<evidence type="ECO:0000256" key="1">
    <source>
        <dbReference type="SAM" id="Phobius"/>
    </source>
</evidence>
<keyword evidence="3" id="KW-1185">Reference proteome</keyword>
<evidence type="ECO:0000313" key="2">
    <source>
        <dbReference type="EMBL" id="MDC0681736.1"/>
    </source>
</evidence>
<feature type="transmembrane region" description="Helical" evidence="1">
    <location>
        <begin position="314"/>
        <end position="335"/>
    </location>
</feature>
<accession>A0ABT5C5P1</accession>
<organism evidence="2 3">
    <name type="scientific">Sorangium atrum</name>
    <dbReference type="NCBI Taxonomy" id="2995308"/>
    <lineage>
        <taxon>Bacteria</taxon>
        <taxon>Pseudomonadati</taxon>
        <taxon>Myxococcota</taxon>
        <taxon>Polyangia</taxon>
        <taxon>Polyangiales</taxon>
        <taxon>Polyangiaceae</taxon>
        <taxon>Sorangium</taxon>
    </lineage>
</organism>
<dbReference type="EMBL" id="JAQNDK010000003">
    <property type="protein sequence ID" value="MDC0681736.1"/>
    <property type="molecule type" value="Genomic_DNA"/>
</dbReference>
<gene>
    <name evidence="2" type="ORF">POL72_28610</name>
</gene>
<dbReference type="RefSeq" id="WP_272099049.1">
    <property type="nucleotide sequence ID" value="NZ_JAQNDK010000003.1"/>
</dbReference>
<dbReference type="PANTHER" id="PTHR37826:SF3">
    <property type="entry name" value="J DOMAIN-CONTAINING PROTEIN"/>
    <property type="match status" value="1"/>
</dbReference>
<keyword evidence="1" id="KW-0812">Transmembrane</keyword>
<dbReference type="PANTHER" id="PTHR37826">
    <property type="entry name" value="FLOTILLIN BAND_7_5 DOMAIN PROTEIN"/>
    <property type="match status" value="1"/>
</dbReference>